<evidence type="ECO:0000313" key="8">
    <source>
        <dbReference type="Proteomes" id="UP001501358"/>
    </source>
</evidence>
<dbReference type="EMBL" id="BAAATA010000011">
    <property type="protein sequence ID" value="GAA2487622.1"/>
    <property type="molecule type" value="Genomic_DNA"/>
</dbReference>
<comment type="similarity">
    <text evidence="2">Belongs to the class-I pyridine nucleotide-disulfide oxidoreductase family.</text>
</comment>
<dbReference type="Pfam" id="PF02852">
    <property type="entry name" value="Pyr_redox_dim"/>
    <property type="match status" value="1"/>
</dbReference>
<dbReference type="InterPro" id="IPR016156">
    <property type="entry name" value="FAD/NAD-linked_Rdtase_dimer_sf"/>
</dbReference>
<dbReference type="PRINTS" id="PR00411">
    <property type="entry name" value="PNDRDTASEI"/>
</dbReference>
<dbReference type="SUPFAM" id="SSF51905">
    <property type="entry name" value="FAD/NAD(P)-binding domain"/>
    <property type="match status" value="1"/>
</dbReference>
<dbReference type="PANTHER" id="PTHR43014">
    <property type="entry name" value="MERCURIC REDUCTASE"/>
    <property type="match status" value="1"/>
</dbReference>
<dbReference type="PANTHER" id="PTHR43014:SF2">
    <property type="entry name" value="MERCURIC REDUCTASE"/>
    <property type="match status" value="1"/>
</dbReference>
<dbReference type="SUPFAM" id="SSF55424">
    <property type="entry name" value="FAD/NAD-linked reductases, dimerisation (C-terminal) domain"/>
    <property type="match status" value="1"/>
</dbReference>
<sequence length="497" mass="50624">MTAQTLVDAVVVGLGPGGEETAGLLGEAGWDVAGVEARLVGGECPYWGCVPSKTMVRAAGLLADGRRIPGMAGTAMVHPEYGPVARAVRRATAGWDDTAAVERLTVRGVRVLRGTGRLTGRDEVTVTGSDGRESVLRASRAIVLAVGGEPVVPAVPGLAATPFWTSREAVEATAAPESLLVLGGGSVGLEIGQAFGRFGTAVAVVEGASRLLPREEPEAGDLLMRVLTEDGLEVHTGNPLTGVDHGPKGFTAWCERGERLTAERLLVAVGRRVDPSRLGVGVLDVDPDVPALPVDDRMRVVPPARGVPGVWAVGDATGRGAYTHLAVRQASVAVGDILGAAGGGVAGGEAGGARGEVPEAVPGTVPGVVPAAGRSRAEYHAVPRVTFTDPEIGAVGRTEAEARERGLPVRTGLADVATSARGRIHRVGNAGFVKLVADTDEGVLVGATAAGPCGGEVLGALTVAVHARVPLETLRATVWAYPTFHRVIGAALEDLGP</sequence>
<evidence type="ECO:0000256" key="3">
    <source>
        <dbReference type="ARBA" id="ARBA00022630"/>
    </source>
</evidence>
<evidence type="ECO:0000259" key="5">
    <source>
        <dbReference type="Pfam" id="PF02852"/>
    </source>
</evidence>
<proteinExistence type="inferred from homology"/>
<accession>A0ABP5YX35</accession>
<dbReference type="InterPro" id="IPR001100">
    <property type="entry name" value="Pyr_nuc-diS_OxRdtase"/>
</dbReference>
<evidence type="ECO:0000256" key="4">
    <source>
        <dbReference type="ARBA" id="ARBA00022827"/>
    </source>
</evidence>
<dbReference type="PRINTS" id="PR00368">
    <property type="entry name" value="FADPNR"/>
</dbReference>
<gene>
    <name evidence="7" type="ORF">GCM10010406_24720</name>
</gene>
<comment type="caution">
    <text evidence="7">The sequence shown here is derived from an EMBL/GenBank/DDBJ whole genome shotgun (WGS) entry which is preliminary data.</text>
</comment>
<evidence type="ECO:0000256" key="2">
    <source>
        <dbReference type="ARBA" id="ARBA00007532"/>
    </source>
</evidence>
<reference evidence="8" key="1">
    <citation type="journal article" date="2019" name="Int. J. Syst. Evol. Microbiol.">
        <title>The Global Catalogue of Microorganisms (GCM) 10K type strain sequencing project: providing services to taxonomists for standard genome sequencing and annotation.</title>
        <authorList>
            <consortium name="The Broad Institute Genomics Platform"/>
            <consortium name="The Broad Institute Genome Sequencing Center for Infectious Disease"/>
            <person name="Wu L."/>
            <person name="Ma J."/>
        </authorList>
    </citation>
    <scope>NUCLEOTIDE SEQUENCE [LARGE SCALE GENOMIC DNA]</scope>
    <source>
        <strain evidence="8">JCM 6307</strain>
    </source>
</reference>
<dbReference type="InterPro" id="IPR036188">
    <property type="entry name" value="FAD/NAD-bd_sf"/>
</dbReference>
<protein>
    <submittedName>
        <fullName evidence="7">NAD(P)/FAD-dependent oxidoreductase</fullName>
    </submittedName>
</protein>
<keyword evidence="4" id="KW-0274">FAD</keyword>
<evidence type="ECO:0000313" key="7">
    <source>
        <dbReference type="EMBL" id="GAA2487622.1"/>
    </source>
</evidence>
<feature type="domain" description="Pyridine nucleotide-disulphide oxidoreductase dimerisation" evidence="5">
    <location>
        <begin position="382"/>
        <end position="488"/>
    </location>
</feature>
<dbReference type="RefSeq" id="WP_344383245.1">
    <property type="nucleotide sequence ID" value="NZ_BAAATA010000011.1"/>
</dbReference>
<dbReference type="PIRSF" id="PIRSF000350">
    <property type="entry name" value="Mercury_reductase_MerA"/>
    <property type="match status" value="1"/>
</dbReference>
<dbReference type="InterPro" id="IPR004099">
    <property type="entry name" value="Pyr_nucl-diS_OxRdtase_dimer"/>
</dbReference>
<dbReference type="Pfam" id="PF07992">
    <property type="entry name" value="Pyr_redox_2"/>
    <property type="match status" value="1"/>
</dbReference>
<organism evidence="7 8">
    <name type="scientific">Streptomyces thermolineatus</name>
    <dbReference type="NCBI Taxonomy" id="44033"/>
    <lineage>
        <taxon>Bacteria</taxon>
        <taxon>Bacillati</taxon>
        <taxon>Actinomycetota</taxon>
        <taxon>Actinomycetes</taxon>
        <taxon>Kitasatosporales</taxon>
        <taxon>Streptomycetaceae</taxon>
        <taxon>Streptomyces</taxon>
    </lineage>
</organism>
<dbReference type="InterPro" id="IPR023753">
    <property type="entry name" value="FAD/NAD-binding_dom"/>
</dbReference>
<dbReference type="Gene3D" id="3.30.390.30">
    <property type="match status" value="1"/>
</dbReference>
<feature type="domain" description="FAD/NAD(P)-binding" evidence="6">
    <location>
        <begin position="8"/>
        <end position="330"/>
    </location>
</feature>
<evidence type="ECO:0000259" key="6">
    <source>
        <dbReference type="Pfam" id="PF07992"/>
    </source>
</evidence>
<keyword evidence="8" id="KW-1185">Reference proteome</keyword>
<comment type="cofactor">
    <cofactor evidence="1">
        <name>FAD</name>
        <dbReference type="ChEBI" id="CHEBI:57692"/>
    </cofactor>
</comment>
<name>A0ABP5YX35_9ACTN</name>
<evidence type="ECO:0000256" key="1">
    <source>
        <dbReference type="ARBA" id="ARBA00001974"/>
    </source>
</evidence>
<keyword evidence="3" id="KW-0285">Flavoprotein</keyword>
<dbReference type="Gene3D" id="3.50.50.60">
    <property type="entry name" value="FAD/NAD(P)-binding domain"/>
    <property type="match status" value="2"/>
</dbReference>
<dbReference type="Proteomes" id="UP001501358">
    <property type="component" value="Unassembled WGS sequence"/>
</dbReference>